<organism evidence="3 4">
    <name type="scientific">Aspergillus arachidicola</name>
    <dbReference type="NCBI Taxonomy" id="656916"/>
    <lineage>
        <taxon>Eukaryota</taxon>
        <taxon>Fungi</taxon>
        <taxon>Dikarya</taxon>
        <taxon>Ascomycota</taxon>
        <taxon>Pezizomycotina</taxon>
        <taxon>Eurotiomycetes</taxon>
        <taxon>Eurotiomycetidae</taxon>
        <taxon>Eurotiales</taxon>
        <taxon>Aspergillaceae</taxon>
        <taxon>Aspergillus</taxon>
        <taxon>Aspergillus subgen. Circumdati</taxon>
    </lineage>
</organism>
<dbReference type="Gene3D" id="3.40.630.30">
    <property type="match status" value="1"/>
</dbReference>
<name>A0A2G7FLK7_9EURO</name>
<dbReference type="PROSITE" id="PS51186">
    <property type="entry name" value="GNAT"/>
    <property type="match status" value="1"/>
</dbReference>
<evidence type="ECO:0000259" key="1">
    <source>
        <dbReference type="PROSITE" id="PS51186"/>
    </source>
</evidence>
<accession>A0A2G7FLK7</accession>
<dbReference type="OrthoDB" id="47374at2759"/>
<evidence type="ECO:0000313" key="3">
    <source>
        <dbReference type="EMBL" id="PIG81409.1"/>
    </source>
</evidence>
<sequence length="231" mass="25666">MESTKPDTLELPFTDAAKGLRYRLSTSDDQASMRAIDSSFVTARVFQVESRISNLKFGDTGFELDIKPVLLDSPLHKSFPDDEDSDGDDESPDCFTVVVEDTNALSTMDSPTIDPNTTGNHNIIVAFISAKFSSWNSRLIITDIEINPLYRRQGIGRNLIRFAERLGVARWPVRHVWLEVSNVNYPAIQSYLKMGFKTAGLDVSLYVGTPAEGEFAIFMWKDVSGSAEAVS</sequence>
<dbReference type="EMBL" id="NEXV01000559">
    <property type="protein sequence ID" value="PIG81409.1"/>
    <property type="molecule type" value="Genomic_DNA"/>
</dbReference>
<dbReference type="InterPro" id="IPR000182">
    <property type="entry name" value="GNAT_dom"/>
</dbReference>
<protein>
    <recommendedName>
        <fullName evidence="1">N-acetyltransferase domain-containing protein</fullName>
    </recommendedName>
</protein>
<dbReference type="STRING" id="656916.A0A2G7FLK7"/>
<proteinExistence type="predicted"/>
<evidence type="ECO:0000313" key="4">
    <source>
        <dbReference type="Proteomes" id="UP000231358"/>
    </source>
</evidence>
<keyword evidence="4" id="KW-1185">Reference proteome</keyword>
<dbReference type="Pfam" id="PF00583">
    <property type="entry name" value="Acetyltransf_1"/>
    <property type="match status" value="1"/>
</dbReference>
<reference evidence="3 4" key="1">
    <citation type="submission" date="2017-05" db="EMBL/GenBank/DDBJ databases">
        <title>Genome sequence for an aflatoxigenic pathogen of Argentinian peanut, Aspergillus arachidicola.</title>
        <authorList>
            <person name="Moore G."/>
            <person name="Beltz S.B."/>
            <person name="Mack B.M."/>
        </authorList>
    </citation>
    <scope>NUCLEOTIDE SEQUENCE [LARGE SCALE GENOMIC DNA]</scope>
    <source>
        <strain evidence="3 4">CBS 117610</strain>
    </source>
</reference>
<dbReference type="Proteomes" id="UP000231358">
    <property type="component" value="Unassembled WGS sequence"/>
</dbReference>
<feature type="domain" description="N-acetyltransferase" evidence="1">
    <location>
        <begin position="64"/>
        <end position="224"/>
    </location>
</feature>
<dbReference type="SUPFAM" id="SSF55729">
    <property type="entry name" value="Acyl-CoA N-acyltransferases (Nat)"/>
    <property type="match status" value="1"/>
</dbReference>
<dbReference type="InterPro" id="IPR016181">
    <property type="entry name" value="Acyl_CoA_acyltransferase"/>
</dbReference>
<reference evidence="2" key="2">
    <citation type="submission" date="2019-04" db="EMBL/GenBank/DDBJ databases">
        <title>Friends and foes A comparative genomics study of 23 Aspergillus species from section Flavi.</title>
        <authorList>
            <consortium name="DOE Joint Genome Institute"/>
            <person name="Kjaerbolling I."/>
            <person name="Vesth T."/>
            <person name="Frisvad J.C."/>
            <person name="Nybo J.L."/>
            <person name="Theobald S."/>
            <person name="Kildgaard S."/>
            <person name="Isbrandt T."/>
            <person name="Kuo A."/>
            <person name="Sato A."/>
            <person name="Lyhne E.K."/>
            <person name="Kogle M.E."/>
            <person name="Wiebenga A."/>
            <person name="Kun R.S."/>
            <person name="Lubbers R.J."/>
            <person name="Makela M.R."/>
            <person name="Barry K."/>
            <person name="Chovatia M."/>
            <person name="Clum A."/>
            <person name="Daum C."/>
            <person name="Haridas S."/>
            <person name="He G."/>
            <person name="LaButti K."/>
            <person name="Lipzen A."/>
            <person name="Mondo S."/>
            <person name="Riley R."/>
            <person name="Salamov A."/>
            <person name="Simmons B.A."/>
            <person name="Magnuson J.K."/>
            <person name="Henrissat B."/>
            <person name="Mortensen U.H."/>
            <person name="Larsen T.O."/>
            <person name="Devries R.P."/>
            <person name="Grigoriev I.V."/>
            <person name="Machida M."/>
            <person name="Baker S.E."/>
            <person name="Andersen M.R."/>
        </authorList>
    </citation>
    <scope>NUCLEOTIDE SEQUENCE</scope>
    <source>
        <strain evidence="2">CBS 117612</strain>
    </source>
</reference>
<dbReference type="CDD" id="cd04301">
    <property type="entry name" value="NAT_SF"/>
    <property type="match status" value="1"/>
</dbReference>
<evidence type="ECO:0000313" key="2">
    <source>
        <dbReference type="EMBL" id="KAE8340543.1"/>
    </source>
</evidence>
<dbReference type="GO" id="GO:0016747">
    <property type="term" value="F:acyltransferase activity, transferring groups other than amino-acyl groups"/>
    <property type="evidence" value="ECO:0007669"/>
    <property type="project" value="InterPro"/>
</dbReference>
<gene>
    <name evidence="3" type="ORF">AARAC_005681</name>
    <name evidence="2" type="ORF">BDV24DRAFT_164274</name>
</gene>
<dbReference type="AlphaFoldDB" id="A0A2G7FLK7"/>
<dbReference type="Proteomes" id="UP000325558">
    <property type="component" value="Unassembled WGS sequence"/>
</dbReference>
<dbReference type="EMBL" id="ML737147">
    <property type="protein sequence ID" value="KAE8340543.1"/>
    <property type="molecule type" value="Genomic_DNA"/>
</dbReference>